<proteinExistence type="predicted"/>
<gene>
    <name evidence="5" type="ORF">JZO76_02280</name>
</gene>
<feature type="domain" description="SpaA-like prealbumin fold" evidence="4">
    <location>
        <begin position="256"/>
        <end position="357"/>
    </location>
</feature>
<dbReference type="Gene3D" id="2.60.40.10">
    <property type="entry name" value="Immunoglobulins"/>
    <property type="match status" value="2"/>
</dbReference>
<evidence type="ECO:0000313" key="5">
    <source>
        <dbReference type="EMBL" id="MBO0448354.1"/>
    </source>
</evidence>
<keyword evidence="1" id="KW-0472">Membrane</keyword>
<keyword evidence="1" id="KW-1133">Transmembrane helix</keyword>
<dbReference type="InterPro" id="IPR013783">
    <property type="entry name" value="Ig-like_fold"/>
</dbReference>
<dbReference type="InterPro" id="IPR032364">
    <property type="entry name" value="GramPos_pilinD1_N"/>
</dbReference>
<evidence type="ECO:0000259" key="4">
    <source>
        <dbReference type="Pfam" id="PF17802"/>
    </source>
</evidence>
<dbReference type="NCBIfam" id="TIGR01167">
    <property type="entry name" value="LPXTG_anchor"/>
    <property type="match status" value="1"/>
</dbReference>
<organism evidence="5 6">
    <name type="scientific">Candidatus Enterococcus myersii</name>
    <dbReference type="NCBI Taxonomy" id="2815322"/>
    <lineage>
        <taxon>Bacteria</taxon>
        <taxon>Bacillati</taxon>
        <taxon>Bacillota</taxon>
        <taxon>Bacilli</taxon>
        <taxon>Lactobacillales</taxon>
        <taxon>Enterococcaceae</taxon>
        <taxon>Enterococcus</taxon>
    </lineage>
</organism>
<name>A0ABS3H4L8_9ENTE</name>
<evidence type="ECO:0000259" key="3">
    <source>
        <dbReference type="Pfam" id="PF16555"/>
    </source>
</evidence>
<evidence type="ECO:0000313" key="6">
    <source>
        <dbReference type="Proteomes" id="UP000664256"/>
    </source>
</evidence>
<accession>A0ABS3H4L8</accession>
<sequence length="453" mass="51149">MKKIIFLLLPLFMVGLCSAFFAGKSADAAGEAIDIVLHKRIFRDVRWRANENLDSWFYDNDGLPIDKEKEDGQSQDNTLLENSVPLNGAQYKIWDATKLVDVATFKKYYHDSEIQDARDIVQVFSRMTRSNAIKIAENAQLPQMSIANSKTVVTKNDVITKDNPASKQAGIARFTNLPRKEGDTFKAYLIVETAVSETKELNVDLEKFAKPILVTLPVMANNEELTEIHLYPKNVGYVRDPYFYKFGQNRSGENLGALAGATFVLYREESGRRLYLDMSPTTDLKNKWVESEDPLNDERVNKFISDETGLVNTGERFLPSGTFYFEEVQAANGYEITAEARKVEVVIPATWEEAVTINGQKMEELITGIVPEAAQQKQMPRVYNTQNEAVHSQQETSNRLRLPQTLGQLVATVEATTRRMLPRTNEGKAAFSVIGVIILIGAIFLWRKKNEDN</sequence>
<dbReference type="Proteomes" id="UP000664256">
    <property type="component" value="Unassembled WGS sequence"/>
</dbReference>
<evidence type="ECO:0000256" key="1">
    <source>
        <dbReference type="SAM" id="Phobius"/>
    </source>
</evidence>
<keyword evidence="2" id="KW-0732">Signal</keyword>
<dbReference type="RefSeq" id="WP_206902560.1">
    <property type="nucleotide sequence ID" value="NZ_JAFLVT010000004.1"/>
</dbReference>
<dbReference type="InterPro" id="IPR041033">
    <property type="entry name" value="SpaA_PFL_dom_1"/>
</dbReference>
<comment type="caution">
    <text evidence="5">The sequence shown here is derived from an EMBL/GenBank/DDBJ whole genome shotgun (WGS) entry which is preliminary data.</text>
</comment>
<evidence type="ECO:0000256" key="2">
    <source>
        <dbReference type="SAM" id="SignalP"/>
    </source>
</evidence>
<feature type="chain" id="PRO_5045874672" evidence="2">
    <location>
        <begin position="23"/>
        <end position="453"/>
    </location>
</feature>
<feature type="domain" description="Gram-positive pilin subunit D1 N-terminal" evidence="3">
    <location>
        <begin position="33"/>
        <end position="235"/>
    </location>
</feature>
<protein>
    <submittedName>
        <fullName evidence="5">LPXTG cell wall anchor domain-containing protein</fullName>
    </submittedName>
</protein>
<keyword evidence="1" id="KW-0812">Transmembrane</keyword>
<keyword evidence="6" id="KW-1185">Reference proteome</keyword>
<feature type="transmembrane region" description="Helical" evidence="1">
    <location>
        <begin position="429"/>
        <end position="446"/>
    </location>
</feature>
<feature type="signal peptide" evidence="2">
    <location>
        <begin position="1"/>
        <end position="22"/>
    </location>
</feature>
<dbReference type="EMBL" id="JAFLVT010000004">
    <property type="protein sequence ID" value="MBO0448354.1"/>
    <property type="molecule type" value="Genomic_DNA"/>
</dbReference>
<dbReference type="Pfam" id="PF16555">
    <property type="entry name" value="GramPos_pilinD1"/>
    <property type="match status" value="1"/>
</dbReference>
<dbReference type="Pfam" id="PF17802">
    <property type="entry name" value="SpaA"/>
    <property type="match status" value="1"/>
</dbReference>
<reference evidence="5 6" key="1">
    <citation type="submission" date="2021-03" db="EMBL/GenBank/DDBJ databases">
        <title>Enterococcal diversity collection.</title>
        <authorList>
            <person name="Gilmore M.S."/>
            <person name="Schwartzman J."/>
            <person name="Van Tyne D."/>
            <person name="Martin M."/>
            <person name="Earl A.M."/>
            <person name="Manson A.L."/>
            <person name="Straub T."/>
            <person name="Salamzade R."/>
            <person name="Saavedra J."/>
            <person name="Lebreton F."/>
            <person name="Prichula J."/>
            <person name="Schaufler K."/>
            <person name="Gaca A."/>
            <person name="Sgardioli B."/>
            <person name="Wagenaar J."/>
            <person name="Strong T."/>
        </authorList>
    </citation>
    <scope>NUCLEOTIDE SEQUENCE [LARGE SCALE GENOMIC DNA]</scope>
    <source>
        <strain evidence="5 6">MJM12</strain>
    </source>
</reference>